<gene>
    <name evidence="2" type="ORF">ACBT_1712</name>
    <name evidence="3" type="ORF">FE247_03650</name>
</gene>
<feature type="transmembrane region" description="Helical" evidence="1">
    <location>
        <begin position="6"/>
        <end position="23"/>
    </location>
</feature>
<keyword evidence="1" id="KW-1133">Transmembrane helix</keyword>
<evidence type="ECO:0000313" key="3">
    <source>
        <dbReference type="EMBL" id="TLT00719.1"/>
    </source>
</evidence>
<evidence type="ECO:0008006" key="6">
    <source>
        <dbReference type="Google" id="ProtNLM"/>
    </source>
</evidence>
<dbReference type="KEGG" id="acib:ACBT_1712"/>
<dbReference type="OrthoDB" id="5348560at2"/>
<dbReference type="EMBL" id="CP054051">
    <property type="protein sequence ID" value="QKJ27609.1"/>
    <property type="molecule type" value="Genomic_DNA"/>
</dbReference>
<keyword evidence="1" id="KW-0472">Membrane</keyword>
<reference evidence="3 4" key="1">
    <citation type="submission" date="2019-05" db="EMBL/GenBank/DDBJ databases">
        <title>Arcobacter cibarius and Arcobacter thereius providing challenges in identification an antibiotic susceptibility and Quinolone resistance.</title>
        <authorList>
            <person name="Busch A."/>
            <person name="Hanel I."/>
            <person name="Hotzel H."/>
            <person name="Tomaso H."/>
        </authorList>
    </citation>
    <scope>NUCLEOTIDE SEQUENCE [LARGE SCALE GENOMIC DNA]</scope>
    <source>
        <strain evidence="3 4">16CS0831-2</strain>
    </source>
</reference>
<dbReference type="Proteomes" id="UP000509513">
    <property type="component" value="Chromosome"/>
</dbReference>
<organism evidence="2 5">
    <name type="scientific">Aliarcobacter cibarius</name>
    <dbReference type="NCBI Taxonomy" id="255507"/>
    <lineage>
        <taxon>Bacteria</taxon>
        <taxon>Pseudomonadati</taxon>
        <taxon>Campylobacterota</taxon>
        <taxon>Epsilonproteobacteria</taxon>
        <taxon>Campylobacterales</taxon>
        <taxon>Arcobacteraceae</taxon>
        <taxon>Aliarcobacter</taxon>
    </lineage>
</organism>
<dbReference type="Proteomes" id="UP000305417">
    <property type="component" value="Unassembled WGS sequence"/>
</dbReference>
<evidence type="ECO:0000313" key="2">
    <source>
        <dbReference type="EMBL" id="QKJ27609.1"/>
    </source>
</evidence>
<evidence type="ECO:0000256" key="1">
    <source>
        <dbReference type="SAM" id="Phobius"/>
    </source>
</evidence>
<reference evidence="2 5" key="2">
    <citation type="submission" date="2020-05" db="EMBL/GenBank/DDBJ databases">
        <title>Complete genome sequencing of Campylobacter and Arcobacter type strains.</title>
        <authorList>
            <person name="Miller W.G."/>
            <person name="Yee E."/>
        </authorList>
    </citation>
    <scope>NUCLEOTIDE SEQUENCE [LARGE SCALE GENOMIC DNA]</scope>
    <source>
        <strain evidence="2 5">LMG 21996</strain>
    </source>
</reference>
<evidence type="ECO:0000313" key="5">
    <source>
        <dbReference type="Proteomes" id="UP000509513"/>
    </source>
</evidence>
<dbReference type="RefSeq" id="WP_024775932.1">
    <property type="nucleotide sequence ID" value="NZ_CP054051.1"/>
</dbReference>
<proteinExistence type="predicted"/>
<dbReference type="AlphaFoldDB" id="A0A7L5JR55"/>
<evidence type="ECO:0000313" key="4">
    <source>
        <dbReference type="Proteomes" id="UP000305417"/>
    </source>
</evidence>
<keyword evidence="4" id="KW-1185">Reference proteome</keyword>
<sequence length="113" mass="13555">MKNSFSLFELLLTLIISSTIIIFSSKYLKEIYLENQNIQNIEISKIDLRSTKIFLEKNIKDLDKLTFTNNNLYFKNYILLEKVNEFKLIKNSDHIEIFINYDNKITQIWKIVL</sequence>
<protein>
    <recommendedName>
        <fullName evidence="6">Prepilin-type N-terminal cleavage/methylation domain-containing protein</fullName>
    </recommendedName>
</protein>
<name>A0A7L5JR55_9BACT</name>
<keyword evidence="1" id="KW-0812">Transmembrane</keyword>
<dbReference type="EMBL" id="VBUC01000006">
    <property type="protein sequence ID" value="TLT00719.1"/>
    <property type="molecule type" value="Genomic_DNA"/>
</dbReference>
<accession>A0A7L5JR55</accession>